<organism evidence="4 5">
    <name type="scientific">Baudoinia panamericana (strain UAMH 10762)</name>
    <name type="common">Angels' share fungus</name>
    <name type="synonym">Baudoinia compniacensis (strain UAMH 10762)</name>
    <dbReference type="NCBI Taxonomy" id="717646"/>
    <lineage>
        <taxon>Eukaryota</taxon>
        <taxon>Fungi</taxon>
        <taxon>Dikarya</taxon>
        <taxon>Ascomycota</taxon>
        <taxon>Pezizomycotina</taxon>
        <taxon>Dothideomycetes</taxon>
        <taxon>Dothideomycetidae</taxon>
        <taxon>Mycosphaerellales</taxon>
        <taxon>Teratosphaeriaceae</taxon>
        <taxon>Baudoinia</taxon>
    </lineage>
</organism>
<feature type="region of interest" description="Disordered" evidence="2">
    <location>
        <begin position="115"/>
        <end position="154"/>
    </location>
</feature>
<keyword evidence="5" id="KW-1185">Reference proteome</keyword>
<dbReference type="GeneID" id="19110264"/>
<evidence type="ECO:0000313" key="4">
    <source>
        <dbReference type="EMBL" id="EMC93712.1"/>
    </source>
</evidence>
<keyword evidence="3" id="KW-0472">Membrane</keyword>
<reference evidence="4 5" key="1">
    <citation type="journal article" date="2012" name="PLoS Pathog.">
        <title>Diverse lifestyles and strategies of plant pathogenesis encoded in the genomes of eighteen Dothideomycetes fungi.</title>
        <authorList>
            <person name="Ohm R.A."/>
            <person name="Feau N."/>
            <person name="Henrissat B."/>
            <person name="Schoch C.L."/>
            <person name="Horwitz B.A."/>
            <person name="Barry K.W."/>
            <person name="Condon B.J."/>
            <person name="Copeland A.C."/>
            <person name="Dhillon B."/>
            <person name="Glaser F."/>
            <person name="Hesse C.N."/>
            <person name="Kosti I."/>
            <person name="LaButti K."/>
            <person name="Lindquist E.A."/>
            <person name="Lucas S."/>
            <person name="Salamov A.A."/>
            <person name="Bradshaw R.E."/>
            <person name="Ciuffetti L."/>
            <person name="Hamelin R.C."/>
            <person name="Kema G.H.J."/>
            <person name="Lawrence C."/>
            <person name="Scott J.A."/>
            <person name="Spatafora J.W."/>
            <person name="Turgeon B.G."/>
            <person name="de Wit P.J.G.M."/>
            <person name="Zhong S."/>
            <person name="Goodwin S.B."/>
            <person name="Grigoriev I.V."/>
        </authorList>
    </citation>
    <scope>NUCLEOTIDE SEQUENCE [LARGE SCALE GENOMIC DNA]</scope>
    <source>
        <strain evidence="4 5">UAMH 10762</strain>
    </source>
</reference>
<sequence>MLRFQSTSSTATVRRHSLTSLSSPLPLPLTLHQPSVSQAIRTSAAFAQSRGFWGWRRPKDYTSHLDPLYARFIKYRTLKTRAKLLERLRRRGKFDWDLGQKPFFSPKHIRCASHFNGGGNGRGPRWARYDPDEVDPSRKRDEVAEEGDGYELSQREKEWKERMELMRKRIESDPYEAIFGKRFEPFWSPLVPSWMREEMGLQGWPKPRKNSPTSAEPETVKPRTESVAEDFTSAYEKKAVSPAGSARQEDKPEQVGESYSSYSSTSWDSWSNKATRTEWDSASGKTKHYEYDPVSNRMVQVPKLKAAENAEPKKIAPASAVELNNAAVSLQRSRDMTSLINSPANSKALRVQPEYPKPVPIISPSASIPTSKPSAPPSPKAVDSPSPTPKTAAIAAEKDVDQLTANEVRARMGKVTHPSAAAEQLANTKLSEWDKAEDEVLSEANLNREMFALQQRKAYLLRHQHGLFHIEKSKRELAKVEQQMLELGKQHSGSAPAAETDLRPSLADEARAAQFSIEPKGVREPVDTLSNLVEQSHKVSQRLQTSLDRAATSPKTAQKATMLQPAVERMQSKELPKPQDPDDAAAHESTEAVMSPSSVPREWAQQADLLQANRVKRTAAKRPYPMTRWVDDMEARKAAFDAKTAQTKAVDPAAEEKAKKLEKANALLEAEVKEHKFRMQAHENRYAHKIRSLRQELETAYKQSAVHSEKHVERIRFLEKELAKAQRAAGDSLKLVSAVTPAEQKVNAMKEMQGEGDFSPNIASFAGSGKWYKQPTAPGAAASTKAEIEKVEQKARDQALVKEVREIYEREYGVIDASHRQRVFTGSEARVSSTKPKQVVELESDVDLGEALAEHERKQGYQYQQDGLEKELVARAKEVEAQLQLKKSARYAVKNDGLEAEIAKQEREAHEALRLMQPESSGKMRSVIFDGIKSELQSASTVTASPSEPAIVSNASSTVVPPSEASVLWEHPPIYKVLAYDAGNDIITKATTTANFTGTETAISIPQALSQLYQPARFVTHFAELQQEGWQVIYAARDLLVFRKVQMHAAPKQEPLPEEDWPAYGKLWQSTGIHDHGLVKPKENALAQEAAEYYDKYKPEPKAYDPTSIENGKLMPKENAMAQEAANAYDAARMSINPIDGTSGRVTETGSRPATGNFASPTGFVNHDPVVEVSSTVEEQQSKVKDAMNTKDSPSTSTATVAWQDEDVDYVHYPRVRRQERVFSGTRPSPRRWNERHERHHRREERERERKGSGALKWAIGTGLGFATVAYTVGVLAEKTREEERKRVGENLWERYDQEKRNARWRIDTGKWE</sequence>
<feature type="compositionally biased region" description="Low complexity" evidence="2">
    <location>
        <begin position="362"/>
        <end position="373"/>
    </location>
</feature>
<evidence type="ECO:0000256" key="3">
    <source>
        <dbReference type="SAM" id="Phobius"/>
    </source>
</evidence>
<name>M2LHR4_BAUPA</name>
<feature type="compositionally biased region" description="Basic and acidic residues" evidence="2">
    <location>
        <begin position="127"/>
        <end position="142"/>
    </location>
</feature>
<evidence type="ECO:0000256" key="1">
    <source>
        <dbReference type="SAM" id="Coils"/>
    </source>
</evidence>
<evidence type="ECO:0000313" key="5">
    <source>
        <dbReference type="Proteomes" id="UP000011761"/>
    </source>
</evidence>
<keyword evidence="3" id="KW-1133">Transmembrane helix</keyword>
<feature type="coiled-coil region" evidence="1">
    <location>
        <begin position="651"/>
        <end position="728"/>
    </location>
</feature>
<feature type="compositionally biased region" description="Basic and acidic residues" evidence="2">
    <location>
        <begin position="570"/>
        <end position="590"/>
    </location>
</feature>
<proteinExistence type="predicted"/>
<feature type="transmembrane region" description="Helical" evidence="3">
    <location>
        <begin position="1258"/>
        <end position="1277"/>
    </location>
</feature>
<keyword evidence="1" id="KW-0175">Coiled coil</keyword>
<dbReference type="RefSeq" id="XP_007679735.1">
    <property type="nucleotide sequence ID" value="XM_007681545.1"/>
</dbReference>
<dbReference type="HOGENOM" id="CLU_263425_0_0_1"/>
<accession>M2LHR4</accession>
<feature type="region of interest" description="Disordered" evidence="2">
    <location>
        <begin position="1223"/>
        <end position="1253"/>
    </location>
</feature>
<evidence type="ECO:0000256" key="2">
    <source>
        <dbReference type="SAM" id="MobiDB-lite"/>
    </source>
</evidence>
<dbReference type="OrthoDB" id="3946750at2759"/>
<dbReference type="EMBL" id="KB445560">
    <property type="protein sequence ID" value="EMC93712.1"/>
    <property type="molecule type" value="Genomic_DNA"/>
</dbReference>
<keyword evidence="3" id="KW-0812">Transmembrane</keyword>
<feature type="coiled-coil region" evidence="1">
    <location>
        <begin position="888"/>
        <end position="915"/>
    </location>
</feature>
<dbReference type="Proteomes" id="UP000011761">
    <property type="component" value="Unassembled WGS sequence"/>
</dbReference>
<dbReference type="eggNOG" id="ENOG502SRDH">
    <property type="taxonomic scope" value="Eukaryota"/>
</dbReference>
<feature type="region of interest" description="Disordered" evidence="2">
    <location>
        <begin position="540"/>
        <end position="602"/>
    </location>
</feature>
<feature type="compositionally biased region" description="Low complexity" evidence="2">
    <location>
        <begin position="258"/>
        <end position="271"/>
    </location>
</feature>
<dbReference type="OMA" id="RYEYDPI"/>
<feature type="region of interest" description="Disordered" evidence="2">
    <location>
        <begin position="360"/>
        <end position="391"/>
    </location>
</feature>
<gene>
    <name evidence="4" type="ORF">BAUCODRAFT_251084</name>
</gene>
<dbReference type="KEGG" id="bcom:BAUCODRAFT_251084"/>
<protein>
    <submittedName>
        <fullName evidence="4">Uncharacterized protein</fullName>
    </submittedName>
</protein>
<feature type="region of interest" description="Disordered" evidence="2">
    <location>
        <begin position="202"/>
        <end position="288"/>
    </location>
</feature>
<feature type="compositionally biased region" description="Polar residues" evidence="2">
    <location>
        <begin position="541"/>
        <end position="561"/>
    </location>
</feature>